<feature type="compositionally biased region" description="Basic and acidic residues" evidence="10">
    <location>
        <begin position="791"/>
        <end position="800"/>
    </location>
</feature>
<keyword evidence="5 7" id="KW-0067">ATP-binding</keyword>
<feature type="compositionally biased region" description="Polar residues" evidence="10">
    <location>
        <begin position="671"/>
        <end position="683"/>
    </location>
</feature>
<proteinExistence type="predicted"/>
<dbReference type="PROSITE" id="PS50011">
    <property type="entry name" value="PROTEIN_KINASE_DOM"/>
    <property type="match status" value="1"/>
</dbReference>
<feature type="cross-link" description="Glycyl lysine isopeptide (Lys-Gly) (interchain with G-Cter in SUMO2)" evidence="8">
    <location>
        <position position="158"/>
    </location>
</feature>
<dbReference type="InterPro" id="IPR011009">
    <property type="entry name" value="Kinase-like_dom_sf"/>
</dbReference>
<dbReference type="SMART" id="SM00220">
    <property type="entry name" value="S_TKc"/>
    <property type="match status" value="1"/>
</dbReference>
<reference evidence="12 13" key="1">
    <citation type="submission" date="2015-06" db="EMBL/GenBank/DDBJ databases">
        <title>Draft genome of the ant-associated black yeast Phialophora attae CBS 131958.</title>
        <authorList>
            <person name="Moreno L.F."/>
            <person name="Stielow B.J."/>
            <person name="de Hoog S."/>
            <person name="Vicente V.A."/>
            <person name="Weiss V.A."/>
            <person name="de Vries M."/>
            <person name="Cruz L.M."/>
            <person name="Souza E.M."/>
        </authorList>
    </citation>
    <scope>NUCLEOTIDE SEQUENCE [LARGE SCALE GENOMIC DNA]</scope>
    <source>
        <strain evidence="12 13">CBS 131958</strain>
    </source>
</reference>
<feature type="active site" description="Proton acceptor" evidence="6">
    <location>
        <position position="156"/>
    </location>
</feature>
<sequence>MQNQKTKAEQQQHKAKLVNSYNQLLDQFNSKELKHVGNYTVGRFIGKGAFGKVYLARHDLSNGSKVVLKQSSKEDHNLAREIHHHRQFDHPHIAKLYEVIVTELSVYLVLEYCPGDELYNYLCRKGALPVETVQKIFTQLVGAVCYLHSKQCVHRDLKLENVLLDKNDNVKLCDFGFTREYEGKANYLQTFCGTVCYSAPEMLKGEKYAAEKVDVWSLGIILYALLRGELPFDDDDDAVTKGKILNDDPVFPDTFPQTAVNLLKKMLSKRPFPRPALSDVLADPFLADHAPAQQVILKLTQPAPFSTELEKNVLERMRMAGVDIDKVIESVLSQRCDALSGWWTLLYEKEHRKEAKRDRKRKERDAEKKLLRRLSGASGRLSTLQTTLPEVEEESRPGSGSAPHHDRARSGSRGRRNRRSTPQIMVTDLPQLPEGSPVNSPILNPPKPVDKDSVRSRSNSRGVRPPLPPKGTSREWKRRSSNLQLVVSNSDLVGPGNGVAKRQTRAGKARRNNQFLNSMHALKSWFVESTKRAKSPIGSQDSQKSPSSSKFGLGKEKSKSQPQLSLHVPLSPRQRPDMDRSHTGQSTLLTRNSSYGNTLTPVASNGPQPYHHQKTGSNGSAGYRGRASISPSPVTPRGSRRFSSNAGLRGRKSTSSSVSSVRSMPRHTNHSKASSQSSESGTIHSPGGSRASSMGLHGGRSPHSSLKVLPAGPTFTSSGRLIRSSVNEDSFAANNTHAPISKFNEAMIGSHTGGVMFAKRKKSAFKGPHLTAGLFTQPSGPSPGSPAFFGRNREGSDHSTSRLFGRNKKAANSGAVAGSIGGSLAIPEEPNTPGKRKSVIVEEDEDEAEDSHNHNMLAEQDEDEGDDEDNLPIEEVDAFDEPVLYRGERLDSITYIDGPPPLLRVSKADEHNRPTMDRLPSQVLFSPGESPASGTPMTETTPKMSLEGAWRRATEVDQRVLAKRAV</sequence>
<evidence type="ECO:0000259" key="11">
    <source>
        <dbReference type="PROSITE" id="PS50011"/>
    </source>
</evidence>
<evidence type="ECO:0000256" key="8">
    <source>
        <dbReference type="PIRSR" id="PIRSR630616-3"/>
    </source>
</evidence>
<dbReference type="SUPFAM" id="SSF56112">
    <property type="entry name" value="Protein kinase-like (PK-like)"/>
    <property type="match status" value="1"/>
</dbReference>
<dbReference type="InterPro" id="IPR017441">
    <property type="entry name" value="Protein_kinase_ATP_BS"/>
</dbReference>
<dbReference type="CDD" id="cd14003">
    <property type="entry name" value="STKc_AMPK-like"/>
    <property type="match status" value="1"/>
</dbReference>
<feature type="region of interest" description="Disordered" evidence="10">
    <location>
        <begin position="912"/>
        <end position="947"/>
    </location>
</feature>
<dbReference type="Gene3D" id="1.10.510.10">
    <property type="entry name" value="Transferase(Phosphotransferase) domain 1"/>
    <property type="match status" value="1"/>
</dbReference>
<gene>
    <name evidence="12" type="ORF">AB675_3449</name>
</gene>
<dbReference type="STRING" id="1664694.A0A0N1H8E0"/>
<feature type="compositionally biased region" description="Polar residues" evidence="10">
    <location>
        <begin position="481"/>
        <end position="491"/>
    </location>
</feature>
<evidence type="ECO:0000256" key="2">
    <source>
        <dbReference type="ARBA" id="ARBA00022679"/>
    </source>
</evidence>
<feature type="region of interest" description="Disordered" evidence="10">
    <location>
        <begin position="533"/>
        <end position="713"/>
    </location>
</feature>
<dbReference type="PANTHER" id="PTHR24350">
    <property type="entry name" value="SERINE/THREONINE-PROTEIN KINASE IAL-RELATED"/>
    <property type="match status" value="1"/>
</dbReference>
<feature type="region of interest" description="Disordered" evidence="10">
    <location>
        <begin position="773"/>
        <end position="868"/>
    </location>
</feature>
<evidence type="ECO:0000256" key="7">
    <source>
        <dbReference type="PIRSR" id="PIRSR630616-2"/>
    </source>
</evidence>
<dbReference type="InterPro" id="IPR008271">
    <property type="entry name" value="Ser/Thr_kinase_AS"/>
</dbReference>
<feature type="binding site" evidence="9">
    <location>
        <position position="69"/>
    </location>
    <ligand>
        <name>ATP</name>
        <dbReference type="ChEBI" id="CHEBI:30616"/>
    </ligand>
</feature>
<accession>A0A0N1H8E0</accession>
<dbReference type="Pfam" id="PF00069">
    <property type="entry name" value="Pkinase"/>
    <property type="match status" value="1"/>
</dbReference>
<keyword evidence="13" id="KW-1185">Reference proteome</keyword>
<feature type="domain" description="Protein kinase" evidence="11">
    <location>
        <begin position="39"/>
        <end position="286"/>
    </location>
</feature>
<organism evidence="12 13">
    <name type="scientific">Cyphellophora attinorum</name>
    <dbReference type="NCBI Taxonomy" id="1664694"/>
    <lineage>
        <taxon>Eukaryota</taxon>
        <taxon>Fungi</taxon>
        <taxon>Dikarya</taxon>
        <taxon>Ascomycota</taxon>
        <taxon>Pezizomycotina</taxon>
        <taxon>Eurotiomycetes</taxon>
        <taxon>Chaetothyriomycetidae</taxon>
        <taxon>Chaetothyriales</taxon>
        <taxon>Cyphellophoraceae</taxon>
        <taxon>Cyphellophora</taxon>
    </lineage>
</organism>
<feature type="compositionally biased region" description="Low complexity" evidence="10">
    <location>
        <begin position="539"/>
        <end position="550"/>
    </location>
</feature>
<feature type="compositionally biased region" description="Acidic residues" evidence="10">
    <location>
        <begin position="859"/>
        <end position="868"/>
    </location>
</feature>
<feature type="binding site" evidence="7">
    <location>
        <position position="174"/>
    </location>
    <ligand>
        <name>ATP</name>
        <dbReference type="ChEBI" id="CHEBI:30616"/>
    </ligand>
</feature>
<dbReference type="GeneID" id="28735379"/>
<dbReference type="GO" id="GO:0004674">
    <property type="term" value="F:protein serine/threonine kinase activity"/>
    <property type="evidence" value="ECO:0007669"/>
    <property type="project" value="UniProtKB-KW"/>
</dbReference>
<feature type="compositionally biased region" description="Basic and acidic residues" evidence="10">
    <location>
        <begin position="353"/>
        <end position="369"/>
    </location>
</feature>
<evidence type="ECO:0000256" key="10">
    <source>
        <dbReference type="SAM" id="MobiDB-lite"/>
    </source>
</evidence>
<evidence type="ECO:0000256" key="9">
    <source>
        <dbReference type="PROSITE-ProRule" id="PRU10141"/>
    </source>
</evidence>
<keyword evidence="2" id="KW-0808">Transferase</keyword>
<comment type="caution">
    <text evidence="12">The sequence shown here is derived from an EMBL/GenBank/DDBJ whole genome shotgun (WGS) entry which is preliminary data.</text>
</comment>
<keyword evidence="3 7" id="KW-0547">Nucleotide-binding</keyword>
<dbReference type="PROSITE" id="PS00107">
    <property type="entry name" value="PROTEIN_KINASE_ATP"/>
    <property type="match status" value="1"/>
</dbReference>
<dbReference type="InterPro" id="IPR000719">
    <property type="entry name" value="Prot_kinase_dom"/>
</dbReference>
<name>A0A0N1H8E0_9EURO</name>
<evidence type="ECO:0000256" key="4">
    <source>
        <dbReference type="ARBA" id="ARBA00022777"/>
    </source>
</evidence>
<dbReference type="FunFam" id="1.10.510.10:FF:000434">
    <property type="entry name" value="Serine/threonine protein kinase"/>
    <property type="match status" value="1"/>
</dbReference>
<evidence type="ECO:0000313" key="12">
    <source>
        <dbReference type="EMBL" id="KPI39582.1"/>
    </source>
</evidence>
<evidence type="ECO:0000256" key="3">
    <source>
        <dbReference type="ARBA" id="ARBA00022741"/>
    </source>
</evidence>
<dbReference type="RefSeq" id="XP_017999545.1">
    <property type="nucleotide sequence ID" value="XM_018143499.1"/>
</dbReference>
<dbReference type="PROSITE" id="PS00108">
    <property type="entry name" value="PROTEIN_KINASE_ST"/>
    <property type="match status" value="1"/>
</dbReference>
<feature type="binding site" evidence="7">
    <location>
        <begin position="160"/>
        <end position="161"/>
    </location>
    <ligand>
        <name>ATP</name>
        <dbReference type="ChEBI" id="CHEBI:30616"/>
    </ligand>
</feature>
<evidence type="ECO:0000256" key="1">
    <source>
        <dbReference type="ARBA" id="ARBA00022527"/>
    </source>
</evidence>
<keyword evidence="1" id="KW-0723">Serine/threonine-protein kinase</keyword>
<evidence type="ECO:0000256" key="6">
    <source>
        <dbReference type="PIRSR" id="PIRSR630616-1"/>
    </source>
</evidence>
<feature type="compositionally biased region" description="Basic residues" evidence="10">
    <location>
        <begin position="410"/>
        <end position="419"/>
    </location>
</feature>
<dbReference type="VEuPathDB" id="FungiDB:AB675_3449"/>
<feature type="compositionally biased region" description="Polar residues" evidence="10">
    <location>
        <begin position="583"/>
        <end position="607"/>
    </location>
</feature>
<evidence type="ECO:0000256" key="5">
    <source>
        <dbReference type="ARBA" id="ARBA00022840"/>
    </source>
</evidence>
<evidence type="ECO:0000313" key="13">
    <source>
        <dbReference type="Proteomes" id="UP000038010"/>
    </source>
</evidence>
<feature type="compositionally biased region" description="Low complexity" evidence="10">
    <location>
        <begin position="373"/>
        <end position="384"/>
    </location>
</feature>
<keyword evidence="4 12" id="KW-0418">Kinase</keyword>
<feature type="compositionally biased region" description="Basic residues" evidence="10">
    <location>
        <begin position="502"/>
        <end position="511"/>
    </location>
</feature>
<dbReference type="OrthoDB" id="942095at2759"/>
<feature type="region of interest" description="Disordered" evidence="10">
    <location>
        <begin position="353"/>
        <end position="515"/>
    </location>
</feature>
<feature type="compositionally biased region" description="Low complexity" evidence="10">
    <location>
        <begin position="653"/>
        <end position="663"/>
    </location>
</feature>
<feature type="binding site" evidence="7">
    <location>
        <position position="65"/>
    </location>
    <ligand>
        <name>ATP</name>
        <dbReference type="ChEBI" id="CHEBI:30616"/>
    </ligand>
</feature>
<dbReference type="Proteomes" id="UP000038010">
    <property type="component" value="Unassembled WGS sequence"/>
</dbReference>
<dbReference type="EMBL" id="LFJN01000014">
    <property type="protein sequence ID" value="KPI39582.1"/>
    <property type="molecule type" value="Genomic_DNA"/>
</dbReference>
<dbReference type="InterPro" id="IPR030616">
    <property type="entry name" value="Aur-like"/>
</dbReference>
<feature type="compositionally biased region" description="Polar residues" evidence="10">
    <location>
        <begin position="932"/>
        <end position="943"/>
    </location>
</feature>
<dbReference type="AlphaFoldDB" id="A0A0N1H8E0"/>
<dbReference type="GO" id="GO:0005524">
    <property type="term" value="F:ATP binding"/>
    <property type="evidence" value="ECO:0007669"/>
    <property type="project" value="UniProtKB-UniRule"/>
</dbReference>
<protein>
    <submittedName>
        <fullName evidence="12">Putative serine/threonine-protein kinase</fullName>
    </submittedName>
</protein>